<sequence>MGPRGRTPECMVRFSMKRTEWESRLEALAYSLLRSSPEGQSCQTKRKKANLHSHVGHERVYVAKEHNLVVVGKVAIGDCDRGGRPSDVDQTVRTTRQGAVVDPDVPRASYGYPVSVRLASVLRACWARAYHSVPRGLAVGDLDVVNNHIGDVRQGQAPVSGDEQVGAAAVDGLVAVEDQLMFQRDRHVAGEHDPQRLRLDHRVPESPRFRVHDVQVRRVVDCVDGPAFAAHRSVTEPDAAVRQVLAVVFPARVAPPAVVDRVSGEAWVVLRWQQSSP</sequence>
<dbReference type="AlphaFoldDB" id="A0A484MX51"/>
<name>A0A484MX51_9ASTE</name>
<accession>A0A484MX51</accession>
<reference evidence="1 2" key="1">
    <citation type="submission" date="2018-04" db="EMBL/GenBank/DDBJ databases">
        <authorList>
            <person name="Vogel A."/>
        </authorList>
    </citation>
    <scope>NUCLEOTIDE SEQUENCE [LARGE SCALE GENOMIC DNA]</scope>
</reference>
<evidence type="ECO:0000313" key="2">
    <source>
        <dbReference type="Proteomes" id="UP000595140"/>
    </source>
</evidence>
<dbReference type="Proteomes" id="UP000595140">
    <property type="component" value="Unassembled WGS sequence"/>
</dbReference>
<evidence type="ECO:0000313" key="1">
    <source>
        <dbReference type="EMBL" id="VFQ92588.1"/>
    </source>
</evidence>
<keyword evidence="2" id="KW-1185">Reference proteome</keyword>
<dbReference type="EMBL" id="OOIL02004591">
    <property type="protein sequence ID" value="VFQ92588.1"/>
    <property type="molecule type" value="Genomic_DNA"/>
</dbReference>
<organism evidence="1 2">
    <name type="scientific">Cuscuta campestris</name>
    <dbReference type="NCBI Taxonomy" id="132261"/>
    <lineage>
        <taxon>Eukaryota</taxon>
        <taxon>Viridiplantae</taxon>
        <taxon>Streptophyta</taxon>
        <taxon>Embryophyta</taxon>
        <taxon>Tracheophyta</taxon>
        <taxon>Spermatophyta</taxon>
        <taxon>Magnoliopsida</taxon>
        <taxon>eudicotyledons</taxon>
        <taxon>Gunneridae</taxon>
        <taxon>Pentapetalae</taxon>
        <taxon>asterids</taxon>
        <taxon>lamiids</taxon>
        <taxon>Solanales</taxon>
        <taxon>Convolvulaceae</taxon>
        <taxon>Cuscuteae</taxon>
        <taxon>Cuscuta</taxon>
        <taxon>Cuscuta subgen. Grammica</taxon>
        <taxon>Cuscuta sect. Cleistogrammica</taxon>
    </lineage>
</organism>
<protein>
    <submittedName>
        <fullName evidence="1">Uncharacterized protein</fullName>
    </submittedName>
</protein>
<proteinExistence type="predicted"/>
<gene>
    <name evidence="1" type="ORF">CCAM_LOCUS34364</name>
</gene>